<dbReference type="InParanoid" id="Q22YH0"/>
<feature type="active site" evidence="9">
    <location>
        <position position="287"/>
    </location>
</feature>
<evidence type="ECO:0000256" key="12">
    <source>
        <dbReference type="SAM" id="Phobius"/>
    </source>
</evidence>
<evidence type="ECO:0000259" key="14">
    <source>
        <dbReference type="PROSITE" id="PS51767"/>
    </source>
</evidence>
<evidence type="ECO:0000256" key="6">
    <source>
        <dbReference type="ARBA" id="ARBA00022989"/>
    </source>
</evidence>
<dbReference type="InterPro" id="IPR033121">
    <property type="entry name" value="PEPTIDASE_A1"/>
</dbReference>
<keyword evidence="2 10" id="KW-0645">Protease</keyword>
<evidence type="ECO:0000256" key="7">
    <source>
        <dbReference type="ARBA" id="ARBA00023136"/>
    </source>
</evidence>
<dbReference type="InterPro" id="IPR032799">
    <property type="entry name" value="TAXi_C"/>
</dbReference>
<name>Q22YH0_TETTS</name>
<evidence type="ECO:0000313" key="15">
    <source>
        <dbReference type="EMBL" id="EAR90315.2"/>
    </source>
</evidence>
<keyword evidence="7 12" id="KW-0472">Membrane</keyword>
<keyword evidence="3 12" id="KW-0812">Transmembrane</keyword>
<sequence length="552" mass="64343">MIIRQSLLIIFFTLATCQKEYNPQIHRVQLGGGLKYYYYYVNIYVGSPPQREALIIDTGSTKTIFPCVDCQNNNCGSHLNKYFDYKSSSTFHPLKCQEKFENFQCFCNSQDQDQINQCTFVQDYMEGSSYKGYYMIDQAIFGDELYQAYRNETLIETLIKEKYIDIQTQFMFGCATIETKLFKTQDADGILGLGPETNQQNTQPNLIDMAFRTHNHISEKLEFSLCLGIDSGYMQIGGYDTQNHLNNGNNIKIKYDTNLVNEQYGIKIHKLQIGNQTLDDDFATFIDSGTTYTYFPNKYYNFIMNQINEHCKDPQNCLGDMIKDKCYLYNKTKTNITIEQFFDSFPTIKLQLDDDQIFEWPSMYYMYETKQYKFCISIESGSATLGQTFMRYNDILFDRESKQIQINQAFCSEYVFGDKEIHNISIDEDPKPINETVQQNDYIILAIIVIVGILALAVLVFLGIKKCKKHQELPSDEKIMIKKENDDQNKGIQKGNNDIEKQKGNKFQIGDNEDQNIEMAYKDIYQEKLDEEDNSKVKQQLAEFQKFNFETN</sequence>
<dbReference type="Gene3D" id="2.40.70.10">
    <property type="entry name" value="Acid Proteases"/>
    <property type="match status" value="2"/>
</dbReference>
<evidence type="ECO:0000313" key="16">
    <source>
        <dbReference type="Proteomes" id="UP000009168"/>
    </source>
</evidence>
<dbReference type="PRINTS" id="PR00792">
    <property type="entry name" value="PEPSIN"/>
</dbReference>
<dbReference type="Pfam" id="PF14541">
    <property type="entry name" value="TAXi_C"/>
    <property type="match status" value="1"/>
</dbReference>
<dbReference type="RefSeq" id="XP_001010560.2">
    <property type="nucleotide sequence ID" value="XM_001010560.2"/>
</dbReference>
<dbReference type="Proteomes" id="UP000009168">
    <property type="component" value="Unassembled WGS sequence"/>
</dbReference>
<feature type="region of interest" description="Disordered" evidence="11">
    <location>
        <begin position="484"/>
        <end position="512"/>
    </location>
</feature>
<feature type="active site" evidence="9">
    <location>
        <position position="57"/>
    </location>
</feature>
<dbReference type="KEGG" id="tet:TTHERM_00607210"/>
<keyword evidence="16" id="KW-1185">Reference proteome</keyword>
<dbReference type="GO" id="GO:0006508">
    <property type="term" value="P:proteolysis"/>
    <property type="evidence" value="ECO:0007669"/>
    <property type="project" value="UniProtKB-KW"/>
</dbReference>
<feature type="signal peptide" evidence="13">
    <location>
        <begin position="1"/>
        <end position="17"/>
    </location>
</feature>
<protein>
    <submittedName>
        <fullName evidence="15">Eukaryotic aspartyl protease</fullName>
    </submittedName>
</protein>
<dbReference type="STRING" id="312017.Q22YH0"/>
<proteinExistence type="inferred from homology"/>
<keyword evidence="6 12" id="KW-1133">Transmembrane helix</keyword>
<dbReference type="PROSITE" id="PS00141">
    <property type="entry name" value="ASP_PROTEASE"/>
    <property type="match status" value="1"/>
</dbReference>
<dbReference type="Pfam" id="PF14543">
    <property type="entry name" value="TAXi_N"/>
    <property type="match status" value="1"/>
</dbReference>
<dbReference type="OrthoDB" id="2747330at2759"/>
<dbReference type="AlphaFoldDB" id="Q22YH0"/>
<reference evidence="16" key="1">
    <citation type="journal article" date="2006" name="PLoS Biol.">
        <title>Macronuclear genome sequence of the ciliate Tetrahymena thermophila, a model eukaryote.</title>
        <authorList>
            <person name="Eisen J.A."/>
            <person name="Coyne R.S."/>
            <person name="Wu M."/>
            <person name="Wu D."/>
            <person name="Thiagarajan M."/>
            <person name="Wortman J.R."/>
            <person name="Badger J.H."/>
            <person name="Ren Q."/>
            <person name="Amedeo P."/>
            <person name="Jones K.M."/>
            <person name="Tallon L.J."/>
            <person name="Delcher A.L."/>
            <person name="Salzberg S.L."/>
            <person name="Silva J.C."/>
            <person name="Haas B.J."/>
            <person name="Majoros W.H."/>
            <person name="Farzad M."/>
            <person name="Carlton J.M."/>
            <person name="Smith R.K. Jr."/>
            <person name="Garg J."/>
            <person name="Pearlman R.E."/>
            <person name="Karrer K.M."/>
            <person name="Sun L."/>
            <person name="Manning G."/>
            <person name="Elde N.C."/>
            <person name="Turkewitz A.P."/>
            <person name="Asai D.J."/>
            <person name="Wilkes D.E."/>
            <person name="Wang Y."/>
            <person name="Cai H."/>
            <person name="Collins K."/>
            <person name="Stewart B.A."/>
            <person name="Lee S.R."/>
            <person name="Wilamowska K."/>
            <person name="Weinberg Z."/>
            <person name="Ruzzo W.L."/>
            <person name="Wloga D."/>
            <person name="Gaertig J."/>
            <person name="Frankel J."/>
            <person name="Tsao C.-C."/>
            <person name="Gorovsky M.A."/>
            <person name="Keeling P.J."/>
            <person name="Waller R.F."/>
            <person name="Patron N.J."/>
            <person name="Cherry J.M."/>
            <person name="Stover N.A."/>
            <person name="Krieger C.J."/>
            <person name="del Toro C."/>
            <person name="Ryder H.F."/>
            <person name="Williamson S.C."/>
            <person name="Barbeau R.A."/>
            <person name="Hamilton E.P."/>
            <person name="Orias E."/>
        </authorList>
    </citation>
    <scope>NUCLEOTIDE SEQUENCE [LARGE SCALE GENOMIC DNA]</scope>
    <source>
        <strain evidence="16">SB210</strain>
    </source>
</reference>
<dbReference type="HOGENOM" id="CLU_539179_0_0_1"/>
<gene>
    <name evidence="15" type="ORF">TTHERM_00607210</name>
</gene>
<evidence type="ECO:0000256" key="1">
    <source>
        <dbReference type="ARBA" id="ARBA00007447"/>
    </source>
</evidence>
<keyword evidence="10" id="KW-0064">Aspartyl protease</keyword>
<evidence type="ECO:0000256" key="3">
    <source>
        <dbReference type="ARBA" id="ARBA00022692"/>
    </source>
</evidence>
<comment type="subcellular location">
    <subcellularLocation>
        <location evidence="8">Endomembrane system</location>
        <topology evidence="8">Single-pass type I membrane protein</topology>
    </subcellularLocation>
</comment>
<evidence type="ECO:0000256" key="13">
    <source>
        <dbReference type="SAM" id="SignalP"/>
    </source>
</evidence>
<evidence type="ECO:0000256" key="2">
    <source>
        <dbReference type="ARBA" id="ARBA00022670"/>
    </source>
</evidence>
<dbReference type="InterPro" id="IPR001969">
    <property type="entry name" value="Aspartic_peptidase_AS"/>
</dbReference>
<dbReference type="SUPFAM" id="SSF50630">
    <property type="entry name" value="Acid proteases"/>
    <property type="match status" value="1"/>
</dbReference>
<dbReference type="MEROPS" id="A01.075"/>
<dbReference type="EMBL" id="GG662800">
    <property type="protein sequence ID" value="EAR90315.2"/>
    <property type="molecule type" value="Genomic_DNA"/>
</dbReference>
<dbReference type="GO" id="GO:0012505">
    <property type="term" value="C:endomembrane system"/>
    <property type="evidence" value="ECO:0007669"/>
    <property type="project" value="UniProtKB-SubCell"/>
</dbReference>
<feature type="transmembrane region" description="Helical" evidence="12">
    <location>
        <begin position="442"/>
        <end position="464"/>
    </location>
</feature>
<evidence type="ECO:0000256" key="8">
    <source>
        <dbReference type="ARBA" id="ARBA00046288"/>
    </source>
</evidence>
<dbReference type="InterPro" id="IPR032861">
    <property type="entry name" value="TAXi_N"/>
</dbReference>
<organism evidence="15 16">
    <name type="scientific">Tetrahymena thermophila (strain SB210)</name>
    <dbReference type="NCBI Taxonomy" id="312017"/>
    <lineage>
        <taxon>Eukaryota</taxon>
        <taxon>Sar</taxon>
        <taxon>Alveolata</taxon>
        <taxon>Ciliophora</taxon>
        <taxon>Intramacronucleata</taxon>
        <taxon>Oligohymenophorea</taxon>
        <taxon>Hymenostomatida</taxon>
        <taxon>Tetrahymenina</taxon>
        <taxon>Tetrahymenidae</taxon>
        <taxon>Tetrahymena</taxon>
    </lineage>
</organism>
<comment type="similarity">
    <text evidence="1 10">Belongs to the peptidase A1 family.</text>
</comment>
<dbReference type="GO" id="GO:0004190">
    <property type="term" value="F:aspartic-type endopeptidase activity"/>
    <property type="evidence" value="ECO:0007669"/>
    <property type="project" value="UniProtKB-KW"/>
</dbReference>
<evidence type="ECO:0000256" key="10">
    <source>
        <dbReference type="RuleBase" id="RU000454"/>
    </source>
</evidence>
<feature type="domain" description="Peptidase A1" evidence="14">
    <location>
        <begin position="39"/>
        <end position="407"/>
    </location>
</feature>
<evidence type="ECO:0000256" key="9">
    <source>
        <dbReference type="PIRSR" id="PIRSR601461-1"/>
    </source>
</evidence>
<dbReference type="PANTHER" id="PTHR13683">
    <property type="entry name" value="ASPARTYL PROTEASES"/>
    <property type="match status" value="1"/>
</dbReference>
<keyword evidence="4 13" id="KW-0732">Signal</keyword>
<evidence type="ECO:0000256" key="5">
    <source>
        <dbReference type="ARBA" id="ARBA00022801"/>
    </source>
</evidence>
<dbReference type="PROSITE" id="PS51767">
    <property type="entry name" value="PEPTIDASE_A1"/>
    <property type="match status" value="1"/>
</dbReference>
<evidence type="ECO:0000256" key="4">
    <source>
        <dbReference type="ARBA" id="ARBA00022729"/>
    </source>
</evidence>
<accession>Q22YH0</accession>
<dbReference type="InterPro" id="IPR021109">
    <property type="entry name" value="Peptidase_aspartic_dom_sf"/>
</dbReference>
<dbReference type="InterPro" id="IPR001461">
    <property type="entry name" value="Aspartic_peptidase_A1"/>
</dbReference>
<dbReference type="GeneID" id="7836537"/>
<feature type="chain" id="PRO_5004201300" evidence="13">
    <location>
        <begin position="18"/>
        <end position="552"/>
    </location>
</feature>
<keyword evidence="5 10" id="KW-0378">Hydrolase</keyword>
<dbReference type="PANTHER" id="PTHR13683:SF375">
    <property type="entry name" value="PEPTIDASE A1 DOMAIN-CONTAINING PROTEIN"/>
    <property type="match status" value="1"/>
</dbReference>
<evidence type="ECO:0000256" key="11">
    <source>
        <dbReference type="SAM" id="MobiDB-lite"/>
    </source>
</evidence>